<proteinExistence type="predicted"/>
<evidence type="ECO:0000313" key="2">
    <source>
        <dbReference type="EMBL" id="AFZ08344.1"/>
    </source>
</evidence>
<name>K9VLD1_9CYAN</name>
<feature type="domain" description="VOC" evidence="1">
    <location>
        <begin position="79"/>
        <end position="221"/>
    </location>
</feature>
<dbReference type="PROSITE" id="PS51819">
    <property type="entry name" value="VOC"/>
    <property type="match status" value="1"/>
</dbReference>
<dbReference type="InterPro" id="IPR037523">
    <property type="entry name" value="VOC_core"/>
</dbReference>
<dbReference type="SUPFAM" id="SSF54593">
    <property type="entry name" value="Glyoxalase/Bleomycin resistance protein/Dihydroxybiphenyl dioxygenase"/>
    <property type="match status" value="1"/>
</dbReference>
<sequence length="245" mass="27739">MNAVEPVEEIRSFASFNIGVKHMKNFKLKTLKFPNHTDSHFDSPFIEKNGLLQLNPKFITPEFLTAWTFETHLYDEQVAIDHFVITFPSRTELENYAESFYPFGAKTVEGPDLFPLNFCAENINVPSDLWLHLMTLLMPAGGLVVLDAPHAPGDKTDRFQQARGLEAVHHVAIRVENVQKAAKIWQNKNFKPLSEHPLNSGSLTQWFLQNPAGQILELIERRPGNNATFDCKNIAGLRLSEVASQ</sequence>
<dbReference type="RefSeq" id="WP_015177592.1">
    <property type="nucleotide sequence ID" value="NC_019729.1"/>
</dbReference>
<dbReference type="OrthoDB" id="447478at2"/>
<dbReference type="EMBL" id="CP003614">
    <property type="protein sequence ID" value="AFZ08344.1"/>
    <property type="molecule type" value="Genomic_DNA"/>
</dbReference>
<dbReference type="AlphaFoldDB" id="K9VLD1"/>
<accession>K9VLD1</accession>
<dbReference type="eggNOG" id="COG0346">
    <property type="taxonomic scope" value="Bacteria"/>
</dbReference>
<protein>
    <recommendedName>
        <fullName evidence="1">VOC domain-containing protein</fullName>
    </recommendedName>
</protein>
<dbReference type="KEGG" id="oni:Osc7112_4009"/>
<dbReference type="InterPro" id="IPR029068">
    <property type="entry name" value="Glyas_Bleomycin-R_OHBP_Dase"/>
</dbReference>
<dbReference type="HOGENOM" id="CLU_1132729_0_0_3"/>
<evidence type="ECO:0000259" key="1">
    <source>
        <dbReference type="PROSITE" id="PS51819"/>
    </source>
</evidence>
<dbReference type="STRING" id="179408.Osc7112_4009"/>
<gene>
    <name evidence="2" type="ORF">Osc7112_4009</name>
</gene>
<dbReference type="Gene3D" id="3.10.180.10">
    <property type="entry name" value="2,3-Dihydroxybiphenyl 1,2-Dioxygenase, domain 1"/>
    <property type="match status" value="1"/>
</dbReference>
<dbReference type="Proteomes" id="UP000010478">
    <property type="component" value="Chromosome"/>
</dbReference>
<keyword evidence="3" id="KW-1185">Reference proteome</keyword>
<organism evidence="2 3">
    <name type="scientific">Phormidium nigroviride PCC 7112</name>
    <dbReference type="NCBI Taxonomy" id="179408"/>
    <lineage>
        <taxon>Bacteria</taxon>
        <taxon>Bacillati</taxon>
        <taxon>Cyanobacteriota</taxon>
        <taxon>Cyanophyceae</taxon>
        <taxon>Oscillatoriophycideae</taxon>
        <taxon>Oscillatoriales</taxon>
        <taxon>Oscillatoriaceae</taxon>
        <taxon>Phormidium</taxon>
    </lineage>
</organism>
<reference evidence="2 3" key="1">
    <citation type="submission" date="2012-05" db="EMBL/GenBank/DDBJ databases">
        <title>Finished chromosome of genome of Oscillatoria sp. PCC 7112.</title>
        <authorList>
            <consortium name="US DOE Joint Genome Institute"/>
            <person name="Gugger M."/>
            <person name="Coursin T."/>
            <person name="Rippka R."/>
            <person name="Tandeau De Marsac N."/>
            <person name="Huntemann M."/>
            <person name="Wei C.-L."/>
            <person name="Han J."/>
            <person name="Detter J.C."/>
            <person name="Han C."/>
            <person name="Tapia R."/>
            <person name="Davenport K."/>
            <person name="Daligault H."/>
            <person name="Erkkila T."/>
            <person name="Gu W."/>
            <person name="Munk A.C.C."/>
            <person name="Teshima H."/>
            <person name="Xu Y."/>
            <person name="Chain P."/>
            <person name="Chen A."/>
            <person name="Krypides N."/>
            <person name="Mavromatis K."/>
            <person name="Markowitz V."/>
            <person name="Szeto E."/>
            <person name="Ivanova N."/>
            <person name="Mikhailova N."/>
            <person name="Ovchinnikova G."/>
            <person name="Pagani I."/>
            <person name="Pati A."/>
            <person name="Goodwin L."/>
            <person name="Peters L."/>
            <person name="Pitluck S."/>
            <person name="Woyke T."/>
            <person name="Kerfeld C."/>
        </authorList>
    </citation>
    <scope>NUCLEOTIDE SEQUENCE [LARGE SCALE GENOMIC DNA]</scope>
    <source>
        <strain evidence="2 3">PCC 7112</strain>
    </source>
</reference>
<evidence type="ECO:0000313" key="3">
    <source>
        <dbReference type="Proteomes" id="UP000010478"/>
    </source>
</evidence>